<accession>X1KE75</accession>
<dbReference type="GO" id="GO:0004812">
    <property type="term" value="F:aminoacyl-tRNA ligase activity"/>
    <property type="evidence" value="ECO:0007669"/>
    <property type="project" value="InterPro"/>
</dbReference>
<dbReference type="GO" id="GO:0005524">
    <property type="term" value="F:ATP binding"/>
    <property type="evidence" value="ECO:0007669"/>
    <property type="project" value="InterPro"/>
</dbReference>
<comment type="caution">
    <text evidence="2">The sequence shown here is derived from an EMBL/GenBank/DDBJ whole genome shotgun (WGS) entry which is preliminary data.</text>
</comment>
<dbReference type="SUPFAM" id="SSF47323">
    <property type="entry name" value="Anticodon-binding domain of a subclass of class I aminoacyl-tRNA synthetases"/>
    <property type="match status" value="1"/>
</dbReference>
<dbReference type="InterPro" id="IPR009080">
    <property type="entry name" value="tRNAsynth_Ia_anticodon-bd"/>
</dbReference>
<dbReference type="Gene3D" id="1.20.120.1910">
    <property type="entry name" value="Cysteine-tRNA ligase, C-terminal anti-codon recognition domain"/>
    <property type="match status" value="1"/>
</dbReference>
<protein>
    <recommendedName>
        <fullName evidence="1">Cysteinyl-tRNA ligase anticodon binding domain-containing protein</fullName>
    </recommendedName>
</protein>
<reference evidence="2" key="1">
    <citation type="journal article" date="2014" name="Front. Microbiol.">
        <title>High frequency of phylogenetically diverse reductive dehalogenase-homologous genes in deep subseafloor sedimentary metagenomes.</title>
        <authorList>
            <person name="Kawai M."/>
            <person name="Futagami T."/>
            <person name="Toyoda A."/>
            <person name="Takaki Y."/>
            <person name="Nishi S."/>
            <person name="Hori S."/>
            <person name="Arai W."/>
            <person name="Tsubouchi T."/>
            <person name="Morono Y."/>
            <person name="Uchiyama I."/>
            <person name="Ito T."/>
            <person name="Fujiyama A."/>
            <person name="Inagaki F."/>
            <person name="Takami H."/>
        </authorList>
    </citation>
    <scope>NUCLEOTIDE SEQUENCE</scope>
    <source>
        <strain evidence="2">Expedition CK06-06</strain>
    </source>
</reference>
<feature type="domain" description="Cysteinyl-tRNA ligase anticodon binding" evidence="1">
    <location>
        <begin position="38"/>
        <end position="83"/>
    </location>
</feature>
<dbReference type="InterPro" id="IPR056411">
    <property type="entry name" value="CysS_C"/>
</dbReference>
<organism evidence="2">
    <name type="scientific">marine sediment metagenome</name>
    <dbReference type="NCBI Taxonomy" id="412755"/>
    <lineage>
        <taxon>unclassified sequences</taxon>
        <taxon>metagenomes</taxon>
        <taxon>ecological metagenomes</taxon>
    </lineage>
</organism>
<gene>
    <name evidence="2" type="ORF">S06H3_17195</name>
</gene>
<dbReference type="Pfam" id="PF23493">
    <property type="entry name" value="CysS_C"/>
    <property type="match status" value="1"/>
</dbReference>
<evidence type="ECO:0000259" key="1">
    <source>
        <dbReference type="Pfam" id="PF23493"/>
    </source>
</evidence>
<proteinExistence type="predicted"/>
<sequence length="90" mass="10792">NSLIDKNRLSRGDAKDILKFLKEIDKIFNFVFWGKRATPKIPSFIKKMVREREQAREKNDWKLADKIRKKIKQMGYKVEDTKEGPKIKRI</sequence>
<name>X1KE75_9ZZZZ</name>
<dbReference type="AlphaFoldDB" id="X1KE75"/>
<dbReference type="GO" id="GO:0006418">
    <property type="term" value="P:tRNA aminoacylation for protein translation"/>
    <property type="evidence" value="ECO:0007669"/>
    <property type="project" value="InterPro"/>
</dbReference>
<dbReference type="EMBL" id="BARV01008576">
    <property type="protein sequence ID" value="GAI05352.1"/>
    <property type="molecule type" value="Genomic_DNA"/>
</dbReference>
<feature type="non-terminal residue" evidence="2">
    <location>
        <position position="1"/>
    </location>
</feature>
<evidence type="ECO:0000313" key="2">
    <source>
        <dbReference type="EMBL" id="GAI05352.1"/>
    </source>
</evidence>